<protein>
    <submittedName>
        <fullName evidence="1">Uncharacterized protein</fullName>
    </submittedName>
</protein>
<proteinExistence type="predicted"/>
<dbReference type="EMBL" id="AP025732">
    <property type="protein sequence ID" value="BDI19130.1"/>
    <property type="molecule type" value="Genomic_DNA"/>
</dbReference>
<name>A0ABN6Q9D0_NOSCO</name>
<gene>
    <name evidence="1" type="ORF">ANSO36C_49320</name>
</gene>
<sequence>MFYTVPAIEGVVVKRTLWLIFNPNRYRSKAAEAFSQEILPQFANPEWNQDVLKLAQKNIVLTTLEVLTPNLSDEG</sequence>
<evidence type="ECO:0000313" key="1">
    <source>
        <dbReference type="EMBL" id="BDI19130.1"/>
    </source>
</evidence>
<keyword evidence="2" id="KW-1185">Reference proteome</keyword>
<evidence type="ECO:0000313" key="2">
    <source>
        <dbReference type="Proteomes" id="UP001055453"/>
    </source>
</evidence>
<accession>A0ABN6Q9D0</accession>
<dbReference type="Proteomes" id="UP001055453">
    <property type="component" value="Chromosome"/>
</dbReference>
<reference evidence="1" key="1">
    <citation type="submission" date="2022-04" db="EMBL/GenBank/DDBJ databases">
        <title>Complete genome sequence of a cyanobacterium, Nostoc sp. SO-36, isolated in Antarctica.</title>
        <authorList>
            <person name="Kanesaki Y."/>
            <person name="Effendi D."/>
            <person name="Sakamoto T."/>
            <person name="Ohtani S."/>
            <person name="Awai K."/>
        </authorList>
    </citation>
    <scope>NUCLEOTIDE SEQUENCE</scope>
    <source>
        <strain evidence="1">SO-36</strain>
    </source>
</reference>
<organism evidence="1 2">
    <name type="scientific">Nostoc cf. commune SO-36</name>
    <dbReference type="NCBI Taxonomy" id="449208"/>
    <lineage>
        <taxon>Bacteria</taxon>
        <taxon>Bacillati</taxon>
        <taxon>Cyanobacteriota</taxon>
        <taxon>Cyanophyceae</taxon>
        <taxon>Nostocales</taxon>
        <taxon>Nostocaceae</taxon>
        <taxon>Nostoc</taxon>
    </lineage>
</organism>